<name>A0A645E845_9ZZZZ</name>
<accession>A0A645E845</accession>
<protein>
    <submittedName>
        <fullName evidence="1">Uncharacterized protein</fullName>
    </submittedName>
</protein>
<sequence length="135" mass="15631">MKKKYIKSFIIVILIFSSFMHLNMKSHEVLSRKSISVVDEIKSPNNEYKSVIFLDGGSATVSNNIRVAVVKNSKKRIYDSDIVFLQSRVNYSRVKWDSNNELVISYYDRGSDSIIKQIDSSKGIHIIYKKIEEDF</sequence>
<dbReference type="Pfam" id="PF17428">
    <property type="entry name" value="DUF5412"/>
    <property type="match status" value="1"/>
</dbReference>
<dbReference type="AlphaFoldDB" id="A0A645E845"/>
<reference evidence="1" key="1">
    <citation type="submission" date="2019-08" db="EMBL/GenBank/DDBJ databases">
        <authorList>
            <person name="Kucharzyk K."/>
            <person name="Murdoch R.W."/>
            <person name="Higgins S."/>
            <person name="Loffler F."/>
        </authorList>
    </citation>
    <scope>NUCLEOTIDE SEQUENCE</scope>
</reference>
<dbReference type="InterPro" id="IPR035406">
    <property type="entry name" value="DUF5412"/>
</dbReference>
<gene>
    <name evidence="1" type="ORF">SDC9_144776</name>
</gene>
<dbReference type="EMBL" id="VSSQ01043858">
    <property type="protein sequence ID" value="MPM97601.1"/>
    <property type="molecule type" value="Genomic_DNA"/>
</dbReference>
<evidence type="ECO:0000313" key="1">
    <source>
        <dbReference type="EMBL" id="MPM97601.1"/>
    </source>
</evidence>
<proteinExistence type="predicted"/>
<organism evidence="1">
    <name type="scientific">bioreactor metagenome</name>
    <dbReference type="NCBI Taxonomy" id="1076179"/>
    <lineage>
        <taxon>unclassified sequences</taxon>
        <taxon>metagenomes</taxon>
        <taxon>ecological metagenomes</taxon>
    </lineage>
</organism>
<comment type="caution">
    <text evidence="1">The sequence shown here is derived from an EMBL/GenBank/DDBJ whole genome shotgun (WGS) entry which is preliminary data.</text>
</comment>